<dbReference type="AlphaFoldDB" id="A0A2P8H848"/>
<accession>A0A2P8H848</accession>
<organism evidence="1 2">
    <name type="scientific">Chitinophaga niastensis</name>
    <dbReference type="NCBI Taxonomy" id="536980"/>
    <lineage>
        <taxon>Bacteria</taxon>
        <taxon>Pseudomonadati</taxon>
        <taxon>Bacteroidota</taxon>
        <taxon>Chitinophagia</taxon>
        <taxon>Chitinophagales</taxon>
        <taxon>Chitinophagaceae</taxon>
        <taxon>Chitinophaga</taxon>
    </lineage>
</organism>
<dbReference type="PROSITE" id="PS00533">
    <property type="entry name" value="PORPHOBILINOGEN_DEAM"/>
    <property type="match status" value="1"/>
</dbReference>
<dbReference type="EMBL" id="PYAW01000013">
    <property type="protein sequence ID" value="PSL42374.1"/>
    <property type="molecule type" value="Genomic_DNA"/>
</dbReference>
<evidence type="ECO:0000313" key="1">
    <source>
        <dbReference type="EMBL" id="PSL42374.1"/>
    </source>
</evidence>
<evidence type="ECO:0000313" key="2">
    <source>
        <dbReference type="Proteomes" id="UP000240971"/>
    </source>
</evidence>
<dbReference type="RefSeq" id="WP_106531514.1">
    <property type="nucleotide sequence ID" value="NZ_PYAW01000013.1"/>
</dbReference>
<sequence length="419" mass="49122">MQQHYQLSFFEKLIRVDLKQASLKQKQPDKNFFSYTTTDVISQKDNMLHGFGKYLYDLGNKKQVGWYIQMHQHQLVLLMDQTAGYLSEADIISINMLSPEITWINLYKIIYRNLAELLSFLEREFTRYLDVDCKIPVSYLLSAQNGFVQEVETIKEDFVKAGTDEELLAIVFLPFHEFLEAEHIGCFISYHQLFYLRELQKKLRTLLGNHRAGLDLTEKLKDLLQYLNFNSVHYFRYWTEIVNREIEELPTIREKLDRLIFMQKRISQAAIKPGFIFSKLHSTLQGQLQSWLSDEIVYQKEKESLLSGGNIPDELSRWKDFKVQTVFSVSQLGNIIRLLLDSGLYLNKNKTELLDFFSYFFTTVKQDSVSSGSLRSNFYKDNAAVSKAVREILMGLVNHSHKGMNVAVYFALNYFLQQF</sequence>
<comment type="caution">
    <text evidence="1">The sequence shown here is derived from an EMBL/GenBank/DDBJ whole genome shotgun (WGS) entry which is preliminary data.</text>
</comment>
<protein>
    <submittedName>
        <fullName evidence="1">Uncharacterized protein</fullName>
    </submittedName>
</protein>
<dbReference type="Proteomes" id="UP000240971">
    <property type="component" value="Unassembled WGS sequence"/>
</dbReference>
<reference evidence="1 2" key="1">
    <citation type="submission" date="2018-03" db="EMBL/GenBank/DDBJ databases">
        <title>Genomic Encyclopedia of Archaeal and Bacterial Type Strains, Phase II (KMG-II): from individual species to whole genera.</title>
        <authorList>
            <person name="Goeker M."/>
        </authorList>
    </citation>
    <scope>NUCLEOTIDE SEQUENCE [LARGE SCALE GENOMIC DNA]</scope>
    <source>
        <strain evidence="1 2">DSM 24859</strain>
    </source>
</reference>
<gene>
    <name evidence="1" type="ORF">CLV51_11312</name>
</gene>
<dbReference type="InterPro" id="IPR022419">
    <property type="entry name" value="Porphobilin_deaminase_cofac_BS"/>
</dbReference>
<name>A0A2P8H848_CHINA</name>
<dbReference type="GO" id="GO:0033014">
    <property type="term" value="P:tetrapyrrole biosynthetic process"/>
    <property type="evidence" value="ECO:0007669"/>
    <property type="project" value="InterPro"/>
</dbReference>
<dbReference type="OrthoDB" id="644589at2"/>
<keyword evidence="2" id="KW-1185">Reference proteome</keyword>
<proteinExistence type="predicted"/>
<dbReference type="GO" id="GO:0004418">
    <property type="term" value="F:hydroxymethylbilane synthase activity"/>
    <property type="evidence" value="ECO:0007669"/>
    <property type="project" value="InterPro"/>
</dbReference>